<dbReference type="GO" id="GO:0030435">
    <property type="term" value="P:sporulation resulting in formation of a cellular spore"/>
    <property type="evidence" value="ECO:0007669"/>
    <property type="project" value="UniProtKB-KW"/>
</dbReference>
<proteinExistence type="evidence at transcript level"/>
<keyword evidence="1" id="KW-0749">Sporulation</keyword>
<accession>A0A1Q8Q4D6</accession>
<reference evidence="2 3" key="1">
    <citation type="submission" date="2016-12" db="EMBL/GenBank/DDBJ databases">
        <title>Domibacillus antri genome sequencing.</title>
        <authorList>
            <person name="Verma A."/>
            <person name="Krishnamurthi S."/>
        </authorList>
    </citation>
    <scope>NUCLEOTIDE SEQUENCE [LARGE SCALE GENOMIC DNA]</scope>
    <source>
        <strain evidence="2 3">XD80</strain>
    </source>
</reference>
<protein>
    <recommendedName>
        <fullName evidence="1">Small, acid-soluble spore protein Tlp</fullName>
    </recommendedName>
</protein>
<gene>
    <name evidence="1" type="primary">tlp</name>
    <name evidence="2" type="ORF">BTO30_10570</name>
</gene>
<sequence length="92" mass="10258">MARKTPKPDDRSDNVEKLQDMVQNTIGNMEAAEETMAFAEGKERAAIKAKNARREESIAGMRSEIQDEASARKKRVFSGLIRNSDVPSAQFT</sequence>
<dbReference type="RefSeq" id="WP_075398697.1">
    <property type="nucleotide sequence ID" value="NZ_MSDU01000022.1"/>
</dbReference>
<dbReference type="OrthoDB" id="1799076at2"/>
<comment type="similarity">
    <text evidence="1">Belongs to the Tlp family.</text>
</comment>
<organism evidence="2 3">
    <name type="scientific">Domibacillus antri</name>
    <dbReference type="NCBI Taxonomy" id="1714264"/>
    <lineage>
        <taxon>Bacteria</taxon>
        <taxon>Bacillati</taxon>
        <taxon>Bacillota</taxon>
        <taxon>Bacilli</taxon>
        <taxon>Bacillales</taxon>
        <taxon>Bacillaceae</taxon>
        <taxon>Domibacillus</taxon>
    </lineage>
</organism>
<dbReference type="AlphaFoldDB" id="A0A1Q8Q4D6"/>
<dbReference type="Pfam" id="PF19824">
    <property type="entry name" value="Tlp"/>
    <property type="match status" value="1"/>
</dbReference>
<name>A0A1Q8Q4D6_9BACI</name>
<dbReference type="EMBL" id="MSDU01000022">
    <property type="protein sequence ID" value="OLN22187.1"/>
    <property type="molecule type" value="Genomic_DNA"/>
</dbReference>
<dbReference type="GO" id="GO:0030436">
    <property type="term" value="P:asexual sporulation"/>
    <property type="evidence" value="ECO:0007669"/>
    <property type="project" value="UniProtKB-UniRule"/>
</dbReference>
<dbReference type="HAMAP" id="MF_01506">
    <property type="entry name" value="Tlp"/>
    <property type="match status" value="1"/>
</dbReference>
<dbReference type="STRING" id="1714264.BTO30_10570"/>
<keyword evidence="3" id="KW-1185">Reference proteome</keyword>
<evidence type="ECO:0000313" key="2">
    <source>
        <dbReference type="EMBL" id="OLN22187.1"/>
    </source>
</evidence>
<dbReference type="InterPro" id="IPR017524">
    <property type="entry name" value="SASP_thioredoxin-like"/>
</dbReference>
<dbReference type="NCBIfam" id="TIGR03090">
    <property type="entry name" value="SASP_tlp"/>
    <property type="match status" value="1"/>
</dbReference>
<evidence type="ECO:0000256" key="1">
    <source>
        <dbReference type="HAMAP-Rule" id="MF_01506"/>
    </source>
</evidence>
<comment type="subcellular location">
    <subcellularLocation>
        <location evidence="1">Spore core</location>
    </subcellularLocation>
</comment>
<comment type="induction">
    <text evidence="1">Expressed only in the forespore compartment of sporulating cells.</text>
</comment>
<dbReference type="Proteomes" id="UP000185568">
    <property type="component" value="Unassembled WGS sequence"/>
</dbReference>
<evidence type="ECO:0000313" key="3">
    <source>
        <dbReference type="Proteomes" id="UP000185568"/>
    </source>
</evidence>
<comment type="caution">
    <text evidence="2">The sequence shown here is derived from an EMBL/GenBank/DDBJ whole genome shotgun (WGS) entry which is preliminary data.</text>
</comment>